<dbReference type="KEGG" id="mfy:HH212_17865"/>
<proteinExistence type="predicted"/>
<reference evidence="2 3" key="1">
    <citation type="submission" date="2020-04" db="EMBL/GenBank/DDBJ databases">
        <title>Genome sequencing of novel species.</title>
        <authorList>
            <person name="Heo J."/>
            <person name="Kim S.-J."/>
            <person name="Kim J.-S."/>
            <person name="Hong S.-B."/>
            <person name="Kwon S.-W."/>
        </authorList>
    </citation>
    <scope>NUCLEOTIDE SEQUENCE [LARGE SCALE GENOMIC DNA]</scope>
    <source>
        <strain evidence="2 3">GN2-R2</strain>
    </source>
</reference>
<dbReference type="EMBL" id="CP051685">
    <property type="protein sequence ID" value="QJD98616.1"/>
    <property type="molecule type" value="Genomic_DNA"/>
</dbReference>
<organism evidence="2 3">
    <name type="scientific">Massilia forsythiae</name>
    <dbReference type="NCBI Taxonomy" id="2728020"/>
    <lineage>
        <taxon>Bacteria</taxon>
        <taxon>Pseudomonadati</taxon>
        <taxon>Pseudomonadota</taxon>
        <taxon>Betaproteobacteria</taxon>
        <taxon>Burkholderiales</taxon>
        <taxon>Oxalobacteraceae</taxon>
        <taxon>Telluria group</taxon>
        <taxon>Massilia</taxon>
    </lineage>
</organism>
<evidence type="ECO:0000313" key="2">
    <source>
        <dbReference type="EMBL" id="QJD98616.1"/>
    </source>
</evidence>
<evidence type="ECO:0000256" key="1">
    <source>
        <dbReference type="SAM" id="MobiDB-lite"/>
    </source>
</evidence>
<accession>A0A7Z2ZS19</accession>
<dbReference type="RefSeq" id="WP_169433516.1">
    <property type="nucleotide sequence ID" value="NZ_CP051685.1"/>
</dbReference>
<gene>
    <name evidence="2" type="ORF">HH212_17865</name>
</gene>
<dbReference type="Proteomes" id="UP000502415">
    <property type="component" value="Chromosome"/>
</dbReference>
<feature type="region of interest" description="Disordered" evidence="1">
    <location>
        <begin position="1"/>
        <end position="21"/>
    </location>
</feature>
<dbReference type="AlphaFoldDB" id="A0A7Z2ZS19"/>
<keyword evidence="3" id="KW-1185">Reference proteome</keyword>
<feature type="compositionally biased region" description="Polar residues" evidence="1">
    <location>
        <begin position="1"/>
        <end position="15"/>
    </location>
</feature>
<evidence type="ECO:0008006" key="4">
    <source>
        <dbReference type="Google" id="ProtNLM"/>
    </source>
</evidence>
<name>A0A7Z2ZS19_9BURK</name>
<sequence>MNPDQSADSLEQTGSELAISYQRRDARQKDIVDLGIALQQRSNTMSAIKYMRSQEVSNEVIERVLTEPGRRRSWSV</sequence>
<protein>
    <recommendedName>
        <fullName evidence="4">ANTAR domain-containing protein</fullName>
    </recommendedName>
</protein>
<evidence type="ECO:0000313" key="3">
    <source>
        <dbReference type="Proteomes" id="UP000502415"/>
    </source>
</evidence>